<organism evidence="2 3">
    <name type="scientific">Ornithinimicrobium ciconiae</name>
    <dbReference type="NCBI Taxonomy" id="2594265"/>
    <lineage>
        <taxon>Bacteria</taxon>
        <taxon>Bacillati</taxon>
        <taxon>Actinomycetota</taxon>
        <taxon>Actinomycetes</taxon>
        <taxon>Micrococcales</taxon>
        <taxon>Ornithinimicrobiaceae</taxon>
        <taxon>Ornithinimicrobium</taxon>
    </lineage>
</organism>
<gene>
    <name evidence="2" type="ORF">FNH13_02510</name>
</gene>
<dbReference type="OrthoDB" id="2379922at2"/>
<dbReference type="Gene3D" id="3.30.40.250">
    <property type="match status" value="1"/>
</dbReference>
<protein>
    <submittedName>
        <fullName evidence="2">TOMM leader peptide-binding protein</fullName>
    </submittedName>
</protein>
<dbReference type="Gene3D" id="3.30.1330.230">
    <property type="match status" value="1"/>
</dbReference>
<sequence length="638" mass="70460">MFAIATSEAVPTETTAAEIGGRRISYDTLGTVNVLPPEVGRLRAARLAAENPDVVALTRGSSVLLVPFTAPVPGTGGCFHCLERRWQLLRGEDERNALELGASMEAAATAPFLTGFGRSLVESTLESLADTDWPTTEAGLTQVFHVRLDAGAMTRYPLTADADCPLCDLREDDSAEAAALVLTPQLKPTPDATRVRSIHDYPLDPDTYANPICGMLGTVAGRAYDSTTTAPVTGYTRIRGDYHLHEFFWSGHADNFADSQILGILEGLERHSGLRERRIRPAVVDTFENVREHALDPRSVGLYPDIFYELIGSRFTTFRDDLPIPWVWAHSLRDNRQVLVPHAFVYYLINDPATNFLQECSNGCATGGSREEATLYGLLELLERDAFLNAWYGKAPLPEIDTSTCRSPQIRMMVDRLSLMGYDVRMFDNRIDLPVPCVTGVAVRRDGGLGTLSFAAGAGLDPEDAIRAALCEIASYVPSFPERVAEHLDLVRSMQEDYLVVQELKHHALLYGVPEMAQHADFLLAQDREPQSVQELYAEWERDRPRTGDLTDDLNAVVQAITDRGLDVLMADQTSPEQRSVGLTTVSTIVPGLIPIDFGWTMQRALSMRRLRVAPVAAGWRETELTADDLNMHPHPFP</sequence>
<evidence type="ECO:0000259" key="1">
    <source>
        <dbReference type="PROSITE" id="PS51664"/>
    </source>
</evidence>
<dbReference type="AlphaFoldDB" id="A0A516G792"/>
<dbReference type="PANTHER" id="PTHR37809:SF1">
    <property type="entry name" value="RIBOSOMAL PROTEIN S12 METHYLTHIOTRANSFERASE ACCESSORY FACTOR YCAO"/>
    <property type="match status" value="1"/>
</dbReference>
<name>A0A516G792_9MICO</name>
<reference evidence="2 3" key="1">
    <citation type="submission" date="2019-07" db="EMBL/GenBank/DDBJ databases">
        <title>complete genome sequencing of Ornithinimicrobium sp. H23M54.</title>
        <authorList>
            <person name="Bae J.-W."/>
            <person name="Lee S.-Y."/>
        </authorList>
    </citation>
    <scope>NUCLEOTIDE SEQUENCE [LARGE SCALE GENOMIC DNA]</scope>
    <source>
        <strain evidence="2 3">H23M54</strain>
    </source>
</reference>
<dbReference type="RefSeq" id="WP_143782000.1">
    <property type="nucleotide sequence ID" value="NZ_CP041616.1"/>
</dbReference>
<keyword evidence="3" id="KW-1185">Reference proteome</keyword>
<dbReference type="Gene3D" id="3.40.50.720">
    <property type="entry name" value="NAD(P)-binding Rossmann-like Domain"/>
    <property type="match status" value="1"/>
</dbReference>
<evidence type="ECO:0000313" key="2">
    <source>
        <dbReference type="EMBL" id="QDO87342.1"/>
    </source>
</evidence>
<dbReference type="PANTHER" id="PTHR37809">
    <property type="entry name" value="RIBOSOMAL PROTEIN S12 METHYLTHIOTRANSFERASE ACCESSORY FACTOR YCAO"/>
    <property type="match status" value="1"/>
</dbReference>
<dbReference type="EMBL" id="CP041616">
    <property type="protein sequence ID" value="QDO87342.1"/>
    <property type="molecule type" value="Genomic_DNA"/>
</dbReference>
<dbReference type="InterPro" id="IPR027624">
    <property type="entry name" value="TOMM_cyclo_SagD"/>
</dbReference>
<dbReference type="PROSITE" id="PS51664">
    <property type="entry name" value="YCAO"/>
    <property type="match status" value="1"/>
</dbReference>
<feature type="domain" description="YcaO" evidence="1">
    <location>
        <begin position="251"/>
        <end position="638"/>
    </location>
</feature>
<dbReference type="InterPro" id="IPR022291">
    <property type="entry name" value="Bacteriocin_synth_cyclodeHase"/>
</dbReference>
<proteinExistence type="predicted"/>
<accession>A0A516G792</accession>
<dbReference type="Pfam" id="PF02624">
    <property type="entry name" value="YcaO"/>
    <property type="match status" value="1"/>
</dbReference>
<dbReference type="InterPro" id="IPR003776">
    <property type="entry name" value="YcaO-like_dom"/>
</dbReference>
<evidence type="ECO:0000313" key="3">
    <source>
        <dbReference type="Proteomes" id="UP000315395"/>
    </source>
</evidence>
<dbReference type="Gene3D" id="3.30.160.660">
    <property type="match status" value="1"/>
</dbReference>
<dbReference type="KEGG" id="orz:FNH13_02510"/>
<dbReference type="NCBIfam" id="TIGR03882">
    <property type="entry name" value="cyclo_dehyd_2"/>
    <property type="match status" value="1"/>
</dbReference>
<dbReference type="NCBIfam" id="TIGR03604">
    <property type="entry name" value="TOMM_cyclo_SagD"/>
    <property type="match status" value="1"/>
</dbReference>
<dbReference type="Proteomes" id="UP000315395">
    <property type="component" value="Chromosome"/>
</dbReference>